<dbReference type="STRING" id="660517.SAMN04487946_101263"/>
<dbReference type="Proteomes" id="UP000199170">
    <property type="component" value="Unassembled WGS sequence"/>
</dbReference>
<gene>
    <name evidence="1" type="ORF">SAMN04487946_101263</name>
</gene>
<protein>
    <submittedName>
        <fullName evidence="1">Uncharacterized protein</fullName>
    </submittedName>
</protein>
<dbReference type="RefSeq" id="WP_139175572.1">
    <property type="nucleotide sequence ID" value="NZ_FNPB01000001.1"/>
</dbReference>
<proteinExistence type="predicted"/>
<accession>A0A1H3CYF0</accession>
<organism evidence="1 2">
    <name type="scientific">Halobellus clavatus</name>
    <dbReference type="NCBI Taxonomy" id="660517"/>
    <lineage>
        <taxon>Archaea</taxon>
        <taxon>Methanobacteriati</taxon>
        <taxon>Methanobacteriota</taxon>
        <taxon>Stenosarchaea group</taxon>
        <taxon>Halobacteria</taxon>
        <taxon>Halobacteriales</taxon>
        <taxon>Haloferacaceae</taxon>
        <taxon>Halobellus</taxon>
    </lineage>
</organism>
<dbReference type="OrthoDB" id="307144at2157"/>
<keyword evidence="2" id="KW-1185">Reference proteome</keyword>
<sequence>MIRRPDDRGQIVLVAAAVVAVALLAMTVAFAQLGYDGDRASASDVDVASLSTIDRSLTAAVRAAAQDATAGTDTIAWRDRRAVVTRIRASLSADVERIERVHAERGRSLSVAFDGAGAIRFARADCPAGPGRTFGPCRAIDGLVVQERAGRTTPIAAVVRVRIVSPTESSTAVFVVRVVS</sequence>
<dbReference type="Pfam" id="PF23922">
    <property type="entry name" value="DUF7261"/>
    <property type="match status" value="1"/>
</dbReference>
<name>A0A1H3CYF0_9EURY</name>
<reference evidence="2" key="1">
    <citation type="submission" date="2016-10" db="EMBL/GenBank/DDBJ databases">
        <authorList>
            <person name="Varghese N."/>
            <person name="Submissions S."/>
        </authorList>
    </citation>
    <scope>NUCLEOTIDE SEQUENCE [LARGE SCALE GENOMIC DNA]</scope>
    <source>
        <strain evidence="2">CGMCC 1.10118</strain>
    </source>
</reference>
<evidence type="ECO:0000313" key="1">
    <source>
        <dbReference type="EMBL" id="SDX59106.1"/>
    </source>
</evidence>
<evidence type="ECO:0000313" key="2">
    <source>
        <dbReference type="Proteomes" id="UP000199170"/>
    </source>
</evidence>
<dbReference type="InterPro" id="IPR055685">
    <property type="entry name" value="DUF7261"/>
</dbReference>
<dbReference type="AlphaFoldDB" id="A0A1H3CYF0"/>
<dbReference type="EMBL" id="FNPB01000001">
    <property type="protein sequence ID" value="SDX59106.1"/>
    <property type="molecule type" value="Genomic_DNA"/>
</dbReference>